<dbReference type="Pfam" id="PF13585">
    <property type="entry name" value="CHU_C"/>
    <property type="match status" value="1"/>
</dbReference>
<keyword evidence="2" id="KW-1185">Reference proteome</keyword>
<organism evidence="1 2">
    <name type="scientific">Flavipsychrobacter stenotrophus</name>
    <dbReference type="NCBI Taxonomy" id="2077091"/>
    <lineage>
        <taxon>Bacteria</taxon>
        <taxon>Pseudomonadati</taxon>
        <taxon>Bacteroidota</taxon>
        <taxon>Chitinophagia</taxon>
        <taxon>Chitinophagales</taxon>
        <taxon>Chitinophagaceae</taxon>
        <taxon>Flavipsychrobacter</taxon>
    </lineage>
</organism>
<proteinExistence type="predicted"/>
<sequence>MLLCGDAGAQINVAGGQTASVLAQKLAGQGVTVLNAVLRCPSQANGLFTVVSSNLGLDSGIVLTTGRAESVLGSYGVNGPSDALASSQNGTPGDSMLNVLSGQYTKDACGLDFDVVPAGDTVSIDYVFSSEEYISAVCGPYNDVFAFFISGPGITGLDNMAKVPGTTIPVAINSINNGIPGASGSLAGCTSMGPGSPFTAYYNDNISGTSITHKGMTKVLKAMHVVSPCDTYHFRIVIADAGNDKYDSGVFLEAGSLKTGEYKVQALATAVFDGLSPICIKGCLPGHFKVKNAKAKATPQVVRFATTGSAVSGVDYIPLADSVVIPAYATYADVPVYGIPTASNGAKTLGITIYAPSICNSTSFAADSAVLTIYDTIYITTRPADTIVCGNDSVQLQVIGDGIYSYSWVPLTDLSGGNTMIPLAFPMVSTVYTVTATLPGTSCPFRTATVNIITRSTAAVTLVADTQVCYNTSFQLSPVVAPVNSFYSYQWNGPGGYTSSVENPVLSAGVPANAGIYHLTVTNDTNGCKGRADINVAIFTPPAPVVTSPAYYCLNNPAIALNAYGNELHWYLPDGTMVSGAPAPPVDAIAQYLYHVTNVVNNCESPQADVQVKVEKCCDGNVFIPSAFSPNADGLNDIFRVQEDFSYSLKTMSVFNRWGQVVYSGNVGAWDGTTDNGPADAGVYYYKITFGCILGGTMVKTGDVTLIR</sequence>
<dbReference type="InterPro" id="IPR013783">
    <property type="entry name" value="Ig-like_fold"/>
</dbReference>
<dbReference type="InterPro" id="IPR026341">
    <property type="entry name" value="T9SS_type_B"/>
</dbReference>
<comment type="caution">
    <text evidence="1">The sequence shown here is derived from an EMBL/GenBank/DDBJ whole genome shotgun (WGS) entry which is preliminary data.</text>
</comment>
<dbReference type="EMBL" id="PPSL01000002">
    <property type="protein sequence ID" value="PQJ11348.1"/>
    <property type="molecule type" value="Genomic_DNA"/>
</dbReference>
<reference evidence="1 2" key="1">
    <citation type="submission" date="2018-01" db="EMBL/GenBank/DDBJ databases">
        <title>A novel member of the phylum Bacteroidetes isolated from glacier ice.</title>
        <authorList>
            <person name="Liu Q."/>
            <person name="Xin Y.-H."/>
        </authorList>
    </citation>
    <scope>NUCLEOTIDE SEQUENCE [LARGE SCALE GENOMIC DNA]</scope>
    <source>
        <strain evidence="1 2">RB1R16</strain>
    </source>
</reference>
<evidence type="ECO:0000313" key="1">
    <source>
        <dbReference type="EMBL" id="PQJ11348.1"/>
    </source>
</evidence>
<dbReference type="Gene3D" id="2.60.40.10">
    <property type="entry name" value="Immunoglobulins"/>
    <property type="match status" value="1"/>
</dbReference>
<evidence type="ECO:0000313" key="2">
    <source>
        <dbReference type="Proteomes" id="UP000239872"/>
    </source>
</evidence>
<protein>
    <recommendedName>
        <fullName evidence="3">Ig-like domain-containing protein</fullName>
    </recommendedName>
</protein>
<dbReference type="AlphaFoldDB" id="A0A2S7SXA8"/>
<name>A0A2S7SXA8_9BACT</name>
<evidence type="ECO:0008006" key="3">
    <source>
        <dbReference type="Google" id="ProtNLM"/>
    </source>
</evidence>
<dbReference type="Proteomes" id="UP000239872">
    <property type="component" value="Unassembled WGS sequence"/>
</dbReference>
<gene>
    <name evidence="1" type="ORF">CJD36_005980</name>
</gene>
<dbReference type="InterPro" id="IPR049804">
    <property type="entry name" value="Choice_anch_L"/>
</dbReference>
<dbReference type="NCBIfam" id="NF038133">
    <property type="entry name" value="choice_anch_L"/>
    <property type="match status" value="1"/>
</dbReference>
<dbReference type="NCBIfam" id="TIGR04131">
    <property type="entry name" value="Bac_Flav_CTERM"/>
    <property type="match status" value="1"/>
</dbReference>
<accession>A0A2S7SXA8</accession>